<dbReference type="SUPFAM" id="SSF53335">
    <property type="entry name" value="S-adenosyl-L-methionine-dependent methyltransferases"/>
    <property type="match status" value="1"/>
</dbReference>
<keyword evidence="7" id="KW-1185">Reference proteome</keyword>
<evidence type="ECO:0000256" key="3">
    <source>
        <dbReference type="ARBA" id="ARBA00023115"/>
    </source>
</evidence>
<proteinExistence type="inferred from homology"/>
<dbReference type="Gene3D" id="3.40.50.150">
    <property type="entry name" value="Vaccinia Virus protein VP39"/>
    <property type="match status" value="1"/>
</dbReference>
<dbReference type="PROSITE" id="PS51006">
    <property type="entry name" value="PABS_2"/>
    <property type="match status" value="1"/>
</dbReference>
<evidence type="ECO:0000256" key="1">
    <source>
        <dbReference type="ARBA" id="ARBA00007867"/>
    </source>
</evidence>
<feature type="domain" description="PABS" evidence="5">
    <location>
        <begin position="29"/>
        <end position="285"/>
    </location>
</feature>
<dbReference type="GO" id="GO:0010487">
    <property type="term" value="F:thermospermine synthase activity"/>
    <property type="evidence" value="ECO:0007669"/>
    <property type="project" value="UniProtKB-ARBA"/>
</dbReference>
<comment type="similarity">
    <text evidence="1">Belongs to the spermidine/spermine synthase family.</text>
</comment>
<dbReference type="PANTHER" id="PTHR43317">
    <property type="entry name" value="THERMOSPERMINE SYNTHASE ACAULIS5"/>
    <property type="match status" value="1"/>
</dbReference>
<dbReference type="GO" id="GO:0006596">
    <property type="term" value="P:polyamine biosynthetic process"/>
    <property type="evidence" value="ECO:0007669"/>
    <property type="project" value="UniProtKB-UniRule"/>
</dbReference>
<evidence type="ECO:0000256" key="4">
    <source>
        <dbReference type="PROSITE-ProRule" id="PRU00354"/>
    </source>
</evidence>
<dbReference type="Pfam" id="PF01564">
    <property type="entry name" value="Spermine_synth"/>
    <property type="match status" value="1"/>
</dbReference>
<keyword evidence="3 4" id="KW-0620">Polyamine biosynthesis</keyword>
<name>A0AA36NBP3_9DINO</name>
<dbReference type="InterPro" id="IPR030374">
    <property type="entry name" value="PABS"/>
</dbReference>
<evidence type="ECO:0000313" key="6">
    <source>
        <dbReference type="EMBL" id="CAJ1401317.1"/>
    </source>
</evidence>
<evidence type="ECO:0000313" key="7">
    <source>
        <dbReference type="Proteomes" id="UP001178507"/>
    </source>
</evidence>
<dbReference type="InterPro" id="IPR029063">
    <property type="entry name" value="SAM-dependent_MTases_sf"/>
</dbReference>
<accession>A0AA36NBP3</accession>
<dbReference type="EMBL" id="CAUJNA010003409">
    <property type="protein sequence ID" value="CAJ1401317.1"/>
    <property type="molecule type" value="Genomic_DNA"/>
</dbReference>
<organism evidence="6 7">
    <name type="scientific">Effrenium voratum</name>
    <dbReference type="NCBI Taxonomy" id="2562239"/>
    <lineage>
        <taxon>Eukaryota</taxon>
        <taxon>Sar</taxon>
        <taxon>Alveolata</taxon>
        <taxon>Dinophyceae</taxon>
        <taxon>Suessiales</taxon>
        <taxon>Symbiodiniaceae</taxon>
        <taxon>Effrenium</taxon>
    </lineage>
</organism>
<dbReference type="AlphaFoldDB" id="A0AA36NBP3"/>
<dbReference type="HAMAP" id="MF_00198">
    <property type="entry name" value="Spermidine_synth"/>
    <property type="match status" value="1"/>
</dbReference>
<feature type="active site" description="Proton acceptor" evidence="4">
    <location>
        <position position="188"/>
    </location>
</feature>
<dbReference type="PANTHER" id="PTHR43317:SF1">
    <property type="entry name" value="THERMOSPERMINE SYNTHASE ACAULIS5"/>
    <property type="match status" value="1"/>
</dbReference>
<keyword evidence="2 4" id="KW-0808">Transferase</keyword>
<reference evidence="6" key="1">
    <citation type="submission" date="2023-08" db="EMBL/GenBank/DDBJ databases">
        <authorList>
            <person name="Chen Y."/>
            <person name="Shah S."/>
            <person name="Dougan E. K."/>
            <person name="Thang M."/>
            <person name="Chan C."/>
        </authorList>
    </citation>
    <scope>NUCLEOTIDE SEQUENCE</scope>
</reference>
<dbReference type="InterPro" id="IPR001045">
    <property type="entry name" value="Spermi_synthase"/>
</dbReference>
<sequence>MRRALVAALAPAGCALYADSFDLLMAPIEEIISEHEHCSWANPIDLPVTASTSSDFEAEIEIREDECGNRLLMMGGMIQCHSVDEFIYHEMMVHPAFSTFFAQNGRAPSHVFLGGSGDGAGPREVLRWRNLRNATMVDIDFEVTRFSLEWIPSLARGSFEDPRLHLVTGDAWGWLQGSNDIFDVIILDFPDAFDNVMLEKLYSQEFYRLCRAHMHAGSVLVAQTGPCTQVARSGFRAQCPVLESLILANMAAVFEDVETMLHPMATWKPERRAASEWSSFTLARMASSPALAAAADGEPWRDEIDGALRYYSRDVHVAALDHPRPLVFRLQSLARKEPPAQEEL</sequence>
<evidence type="ECO:0000259" key="5">
    <source>
        <dbReference type="PROSITE" id="PS51006"/>
    </source>
</evidence>
<evidence type="ECO:0000256" key="2">
    <source>
        <dbReference type="ARBA" id="ARBA00022679"/>
    </source>
</evidence>
<dbReference type="Proteomes" id="UP001178507">
    <property type="component" value="Unassembled WGS sequence"/>
</dbReference>
<protein>
    <recommendedName>
        <fullName evidence="5">PABS domain-containing protein</fullName>
    </recommendedName>
</protein>
<comment type="caution">
    <text evidence="6">The sequence shown here is derived from an EMBL/GenBank/DDBJ whole genome shotgun (WGS) entry which is preliminary data.</text>
</comment>
<gene>
    <name evidence="6" type="ORF">EVOR1521_LOCUS24492</name>
</gene>